<reference evidence="2" key="1">
    <citation type="submission" date="2022-04" db="EMBL/GenBank/DDBJ databases">
        <authorList>
            <person name="Ren T."/>
        </authorList>
    </citation>
    <scope>NUCLEOTIDE SEQUENCE</scope>
    <source>
        <strain evidence="2">F63249</strain>
    </source>
</reference>
<evidence type="ECO:0000313" key="3">
    <source>
        <dbReference type="Proteomes" id="UP001203687"/>
    </source>
</evidence>
<proteinExistence type="predicted"/>
<evidence type="ECO:0000256" key="1">
    <source>
        <dbReference type="SAM" id="MobiDB-lite"/>
    </source>
</evidence>
<dbReference type="RefSeq" id="WP_248413286.1">
    <property type="nucleotide sequence ID" value="NZ_JALPQF010000011.1"/>
</dbReference>
<organism evidence="2 3">
    <name type="scientific">Psychroserpens algicola</name>
    <dbReference type="NCBI Taxonomy" id="1719034"/>
    <lineage>
        <taxon>Bacteria</taxon>
        <taxon>Pseudomonadati</taxon>
        <taxon>Bacteroidota</taxon>
        <taxon>Flavobacteriia</taxon>
        <taxon>Flavobacteriales</taxon>
        <taxon>Flavobacteriaceae</taxon>
        <taxon>Psychroserpens</taxon>
    </lineage>
</organism>
<accession>A0ABT0HAH0</accession>
<evidence type="ECO:0000313" key="2">
    <source>
        <dbReference type="EMBL" id="MCK8481350.1"/>
    </source>
</evidence>
<gene>
    <name evidence="2" type="ORF">MUY34_11995</name>
</gene>
<dbReference type="Proteomes" id="UP001203687">
    <property type="component" value="Unassembled WGS sequence"/>
</dbReference>
<dbReference type="EMBL" id="JALPQF010000011">
    <property type="protein sequence ID" value="MCK8481350.1"/>
    <property type="molecule type" value="Genomic_DNA"/>
</dbReference>
<feature type="region of interest" description="Disordered" evidence="1">
    <location>
        <begin position="36"/>
        <end position="66"/>
    </location>
</feature>
<sequence>MLYTPEIIAAFALFLATLTGSPETYSTDINDYEVTETRTSETTAESTEGRSGRITFKAKEGATLAR</sequence>
<protein>
    <submittedName>
        <fullName evidence="2">Uncharacterized protein</fullName>
    </submittedName>
</protein>
<keyword evidence="3" id="KW-1185">Reference proteome</keyword>
<comment type="caution">
    <text evidence="2">The sequence shown here is derived from an EMBL/GenBank/DDBJ whole genome shotgun (WGS) entry which is preliminary data.</text>
</comment>
<name>A0ABT0HAH0_9FLAO</name>